<evidence type="ECO:0000256" key="5">
    <source>
        <dbReference type="ARBA" id="ARBA00023128"/>
    </source>
</evidence>
<keyword evidence="3" id="KW-0809">Transit peptide</keyword>
<dbReference type="CDD" id="cd04661">
    <property type="entry name" value="NUDIX_MRP_L46"/>
    <property type="match status" value="1"/>
</dbReference>
<keyword evidence="5" id="KW-0496">Mitochondrion</keyword>
<dbReference type="InterPro" id="IPR021757">
    <property type="entry name" value="Ribosomal_mL46_N"/>
</dbReference>
<evidence type="ECO:0000256" key="8">
    <source>
        <dbReference type="SAM" id="MobiDB-lite"/>
    </source>
</evidence>
<evidence type="ECO:0000256" key="1">
    <source>
        <dbReference type="ARBA" id="ARBA00004173"/>
    </source>
</evidence>
<keyword evidence="11" id="KW-1185">Reference proteome</keyword>
<evidence type="ECO:0000313" key="10">
    <source>
        <dbReference type="EMBL" id="CCE86988.1"/>
    </source>
</evidence>
<feature type="domain" description="Large ribosomal subunit protein mL46 N-terminal" evidence="9">
    <location>
        <begin position="18"/>
        <end position="145"/>
    </location>
</feature>
<dbReference type="STRING" id="559304.G8XZ79"/>
<keyword evidence="6" id="KW-0687">Ribonucleoprotein</keyword>
<dbReference type="InParanoid" id="G8XZ79"/>
<dbReference type="GO" id="GO:0003735">
    <property type="term" value="F:structural constituent of ribosome"/>
    <property type="evidence" value="ECO:0007669"/>
    <property type="project" value="InterPro"/>
</dbReference>
<dbReference type="InterPro" id="IPR040008">
    <property type="entry name" value="Ribosomal_mL46"/>
</dbReference>
<dbReference type="Proteomes" id="UP000005222">
    <property type="component" value="Chromosome N"/>
</dbReference>
<proteinExistence type="inferred from homology"/>
<dbReference type="Pfam" id="PF11788">
    <property type="entry name" value="MRP-L46"/>
    <property type="match status" value="1"/>
</dbReference>
<evidence type="ECO:0000256" key="6">
    <source>
        <dbReference type="ARBA" id="ARBA00023274"/>
    </source>
</evidence>
<dbReference type="EMBL" id="FO082046">
    <property type="protein sequence ID" value="CCE86988.1"/>
    <property type="molecule type" value="Genomic_DNA"/>
</dbReference>
<dbReference type="InterPro" id="IPR033650">
    <property type="entry name" value="Ribosomal_mL46_NUDIX"/>
</dbReference>
<evidence type="ECO:0000313" key="11">
    <source>
        <dbReference type="Proteomes" id="UP000005222"/>
    </source>
</evidence>
<reference evidence="10 11" key="1">
    <citation type="journal article" date="2012" name="G3 (Bethesda)">
        <title>Pichia sorbitophila, an interspecies yeast hybrid reveals early steps of genome resolution following polyploidization.</title>
        <authorList>
            <person name="Leh Louis V."/>
            <person name="Despons L."/>
            <person name="Friedrich A."/>
            <person name="Martin T."/>
            <person name="Durrens P."/>
            <person name="Casaregola S."/>
            <person name="Neuveglise C."/>
            <person name="Fairhead C."/>
            <person name="Marck C."/>
            <person name="Cruz J.A."/>
            <person name="Straub M.L."/>
            <person name="Kugler V."/>
            <person name="Sacerdot C."/>
            <person name="Uzunov Z."/>
            <person name="Thierry A."/>
            <person name="Weiss S."/>
            <person name="Bleykasten C."/>
            <person name="De Montigny J."/>
            <person name="Jacques N."/>
            <person name="Jung P."/>
            <person name="Lemaire M."/>
            <person name="Mallet S."/>
            <person name="Morel G."/>
            <person name="Richard G.F."/>
            <person name="Sarkar A."/>
            <person name="Savel G."/>
            <person name="Schacherer J."/>
            <person name="Seret M.L."/>
            <person name="Talla E."/>
            <person name="Samson G."/>
            <person name="Jubin C."/>
            <person name="Poulain J."/>
            <person name="Vacherie B."/>
            <person name="Barbe V."/>
            <person name="Pelletier E."/>
            <person name="Sherman D.J."/>
            <person name="Westhof E."/>
            <person name="Weissenbach J."/>
            <person name="Baret P.V."/>
            <person name="Wincker P."/>
            <person name="Gaillardin C."/>
            <person name="Dujon B."/>
            <person name="Souciet J.L."/>
        </authorList>
    </citation>
    <scope>NUCLEOTIDE SEQUENCE [LARGE SCALE GENOMIC DNA]</scope>
    <source>
        <strain evidence="11">ATCC MYA-4447 / BCRC 22081 / CBS 7064 / NBRC 10061 / NRRL Y-12695</strain>
    </source>
</reference>
<dbReference type="HOGENOM" id="CLU_040204_0_0_1"/>
<sequence length="270" mass="31731">MLSKVNLRAYSSAVKPSSISSTLLLSRNPVITADIPKFEDQYFKYQNELWRRLMWTFPKWFYYRVGTLSEQRFRELNKRPLYNNPNIEYPRGRPEIRQERDRRFKQEVILPKTYEENKSSEDEEAAANTSMSRKITPNSRTTKADESGDTSSLERKLARTLYLVINDGKSWKFPNFSLQSTEAVKPLHLLAEEGLYQIGGKNINYFNVSNTPCHLINKDDSKEYLIKSHILSGQFVPQQSLKFMWLTKEELSEHLDATYFKEVEHLLNEI</sequence>
<evidence type="ECO:0000256" key="3">
    <source>
        <dbReference type="ARBA" id="ARBA00022946"/>
    </source>
</evidence>
<dbReference type="Gene3D" id="3.90.79.10">
    <property type="entry name" value="Nucleoside Triphosphate Pyrophosphohydrolase"/>
    <property type="match status" value="1"/>
</dbReference>
<name>G8XZ79_PICSO</name>
<feature type="region of interest" description="Disordered" evidence="8">
    <location>
        <begin position="113"/>
        <end position="151"/>
    </location>
</feature>
<dbReference type="PANTHER" id="PTHR13124:SF12">
    <property type="entry name" value="LARGE RIBOSOMAL SUBUNIT PROTEIN ML46"/>
    <property type="match status" value="1"/>
</dbReference>
<protein>
    <recommendedName>
        <fullName evidence="7">Large ribosomal subunit protein mL46</fullName>
    </recommendedName>
</protein>
<comment type="similarity">
    <text evidence="2">Belongs to the mitochondrion-specific ribosomal protein mL46 family.</text>
</comment>
<dbReference type="AlphaFoldDB" id="G8XZ79"/>
<feature type="compositionally biased region" description="Polar residues" evidence="8">
    <location>
        <begin position="127"/>
        <end position="141"/>
    </location>
</feature>
<dbReference type="eggNOG" id="KOG4548">
    <property type="taxonomic scope" value="Eukaryota"/>
</dbReference>
<dbReference type="FunCoup" id="G8XZ79">
    <property type="interactions" value="728"/>
</dbReference>
<organism evidence="10 11">
    <name type="scientific">Pichia sorbitophila (strain ATCC MYA-4447 / BCRC 22081 / CBS 7064 / NBRC 10061 / NRRL Y-12695)</name>
    <name type="common">Hybrid yeast</name>
    <dbReference type="NCBI Taxonomy" id="559304"/>
    <lineage>
        <taxon>Eukaryota</taxon>
        <taxon>Fungi</taxon>
        <taxon>Dikarya</taxon>
        <taxon>Ascomycota</taxon>
        <taxon>Saccharomycotina</taxon>
        <taxon>Pichiomycetes</taxon>
        <taxon>Debaryomycetaceae</taxon>
        <taxon>Millerozyma</taxon>
    </lineage>
</organism>
<dbReference type="OrthoDB" id="414075at2759"/>
<comment type="subcellular location">
    <subcellularLocation>
        <location evidence="1">Mitochondrion</location>
    </subcellularLocation>
</comment>
<evidence type="ECO:0000256" key="7">
    <source>
        <dbReference type="ARBA" id="ARBA00035190"/>
    </source>
</evidence>
<evidence type="ECO:0000259" key="9">
    <source>
        <dbReference type="Pfam" id="PF11788"/>
    </source>
</evidence>
<gene>
    <name evidence="10" type="primary">Piso0_005513</name>
    <name evidence="10" type="ORF">GNLVRS01_PISO0N16733g</name>
</gene>
<feature type="compositionally biased region" description="Basic and acidic residues" evidence="8">
    <location>
        <begin position="142"/>
        <end position="151"/>
    </location>
</feature>
<dbReference type="OMA" id="YNAELWN"/>
<dbReference type="PANTHER" id="PTHR13124">
    <property type="entry name" value="39S RIBOSOMAL PROTEIN L46, MITOCHONDRIAL PRECURSOR-RELATED"/>
    <property type="match status" value="1"/>
</dbReference>
<evidence type="ECO:0000256" key="4">
    <source>
        <dbReference type="ARBA" id="ARBA00022980"/>
    </source>
</evidence>
<accession>G8XZ79</accession>
<keyword evidence="4" id="KW-0689">Ribosomal protein</keyword>
<dbReference type="GO" id="GO:0005762">
    <property type="term" value="C:mitochondrial large ribosomal subunit"/>
    <property type="evidence" value="ECO:0007669"/>
    <property type="project" value="TreeGrafter"/>
</dbReference>
<evidence type="ECO:0000256" key="2">
    <source>
        <dbReference type="ARBA" id="ARBA00009070"/>
    </source>
</evidence>